<dbReference type="Pfam" id="PF02441">
    <property type="entry name" value="Flavoprotein"/>
    <property type="match status" value="1"/>
</dbReference>
<accession>A0A9D1HSW0</accession>
<sequence length="188" mass="20291">MTKIGLAVTGSFCTFRNILLAVDDLVAHGFDVTPIFSFNTAKLDTRFYKAAEFEELIKQKTGKTPIKTIPEAEPIGTAKGLELMLVAPCTGNTLAKIAHGITDTPVTMAVKAQLRNNRPVVLSISSNDALGANAKNIGILLNTRNVYFVPFSQDAPAVKSNSLIADTSRIRETCELALQGKQIQPVLF</sequence>
<dbReference type="SUPFAM" id="SSF52507">
    <property type="entry name" value="Homo-oligomeric flavin-containing Cys decarboxylases, HFCD"/>
    <property type="match status" value="1"/>
</dbReference>
<dbReference type="InterPro" id="IPR036551">
    <property type="entry name" value="Flavin_trans-like"/>
</dbReference>
<feature type="domain" description="Flavoprotein" evidence="1">
    <location>
        <begin position="3"/>
        <end position="163"/>
    </location>
</feature>
<evidence type="ECO:0000259" key="1">
    <source>
        <dbReference type="Pfam" id="PF02441"/>
    </source>
</evidence>
<comment type="caution">
    <text evidence="2">The sequence shown here is derived from an EMBL/GenBank/DDBJ whole genome shotgun (WGS) entry which is preliminary data.</text>
</comment>
<evidence type="ECO:0000313" key="2">
    <source>
        <dbReference type="EMBL" id="HIU21904.1"/>
    </source>
</evidence>
<gene>
    <name evidence="2" type="ORF">IAD51_06750</name>
</gene>
<dbReference type="Proteomes" id="UP000824088">
    <property type="component" value="Unassembled WGS sequence"/>
</dbReference>
<reference evidence="2" key="2">
    <citation type="journal article" date="2021" name="PeerJ">
        <title>Extensive microbial diversity within the chicken gut microbiome revealed by metagenomics and culture.</title>
        <authorList>
            <person name="Gilroy R."/>
            <person name="Ravi A."/>
            <person name="Getino M."/>
            <person name="Pursley I."/>
            <person name="Horton D.L."/>
            <person name="Alikhan N.F."/>
            <person name="Baker D."/>
            <person name="Gharbi K."/>
            <person name="Hall N."/>
            <person name="Watson M."/>
            <person name="Adriaenssens E.M."/>
            <person name="Foster-Nyarko E."/>
            <person name="Jarju S."/>
            <person name="Secka A."/>
            <person name="Antonio M."/>
            <person name="Oren A."/>
            <person name="Chaudhuri R.R."/>
            <person name="La Ragione R."/>
            <person name="Hildebrand F."/>
            <person name="Pallen M.J."/>
        </authorList>
    </citation>
    <scope>NUCLEOTIDE SEQUENCE</scope>
    <source>
        <strain evidence="2">1063</strain>
    </source>
</reference>
<dbReference type="EMBL" id="DVMN01000122">
    <property type="protein sequence ID" value="HIU21904.1"/>
    <property type="molecule type" value="Genomic_DNA"/>
</dbReference>
<evidence type="ECO:0000313" key="3">
    <source>
        <dbReference type="Proteomes" id="UP000824088"/>
    </source>
</evidence>
<dbReference type="GO" id="GO:0003824">
    <property type="term" value="F:catalytic activity"/>
    <property type="evidence" value="ECO:0007669"/>
    <property type="project" value="InterPro"/>
</dbReference>
<dbReference type="PIRSF" id="PIRSF001390">
    <property type="entry name" value="Dipicolinate_synth_subunit_B"/>
    <property type="match status" value="1"/>
</dbReference>
<dbReference type="AlphaFoldDB" id="A0A9D1HSW0"/>
<dbReference type="Gene3D" id="3.40.50.1950">
    <property type="entry name" value="Flavin prenyltransferase-like"/>
    <property type="match status" value="1"/>
</dbReference>
<protein>
    <submittedName>
        <fullName evidence="2">Dipicolinate synthase subunit B</fullName>
    </submittedName>
</protein>
<dbReference type="InterPro" id="IPR003382">
    <property type="entry name" value="Flavoprotein"/>
</dbReference>
<proteinExistence type="predicted"/>
<dbReference type="InterPro" id="IPR014214">
    <property type="entry name" value="Dipicolinic_acid_synth_B"/>
</dbReference>
<organism evidence="2 3">
    <name type="scientific">Candidatus Limadaptatus stercorigallinarum</name>
    <dbReference type="NCBI Taxonomy" id="2840845"/>
    <lineage>
        <taxon>Bacteria</taxon>
        <taxon>Bacillati</taxon>
        <taxon>Bacillota</taxon>
        <taxon>Clostridia</taxon>
        <taxon>Eubacteriales</taxon>
        <taxon>Candidatus Limadaptatus</taxon>
    </lineage>
</organism>
<dbReference type="NCBIfam" id="NF006161">
    <property type="entry name" value="PRK08305.1"/>
    <property type="match status" value="1"/>
</dbReference>
<reference evidence="2" key="1">
    <citation type="submission" date="2020-10" db="EMBL/GenBank/DDBJ databases">
        <authorList>
            <person name="Gilroy R."/>
        </authorList>
    </citation>
    <scope>NUCLEOTIDE SEQUENCE</scope>
    <source>
        <strain evidence="2">1063</strain>
    </source>
</reference>
<name>A0A9D1HSW0_9FIRM</name>
<dbReference type="NCBIfam" id="TIGR02852">
    <property type="entry name" value="spore_dpaB"/>
    <property type="match status" value="1"/>
</dbReference>